<evidence type="ECO:0000256" key="1">
    <source>
        <dbReference type="ARBA" id="ARBA00008857"/>
    </source>
</evidence>
<dbReference type="RefSeq" id="WP_127343620.1">
    <property type="nucleotide sequence ID" value="NZ_RJJX01000009.1"/>
</dbReference>
<dbReference type="SUPFAM" id="SSF56349">
    <property type="entry name" value="DNA breaking-rejoining enzymes"/>
    <property type="match status" value="1"/>
</dbReference>
<gene>
    <name evidence="8" type="ORF">DLK05_08830</name>
</gene>
<dbReference type="OrthoDB" id="1094492at2"/>
<dbReference type="PROSITE" id="PS51898">
    <property type="entry name" value="TYR_RECOMBINASE"/>
    <property type="match status" value="1"/>
</dbReference>
<dbReference type="AlphaFoldDB" id="A0A434AVM7"/>
<sequence>MELDWISLPDVSEEILKSEKGVSLVAVLDTDKQRKDGSYSIKVRIIHERVYKYYSTKIAVTKDEYIKLSKGNRLNKDLTEKRIAVHQYLKRAYAVIGEMNVFSFVEFKERFTRKRSDVKGVYAYYNQYIDILNSEDRIGTRDNYIYSMKKLKEFHGTNSISFEVITPTFLRQYEKWIIDKGHSKTTVGIYCRPLKKIFNDAISDGVIGNDKNPFGDVKRGKYQAPEGNNTKKALSLDDLKKIIIYVPESGSPEHYYRDMWVFSYLGNGINMKDLCLLKYKDIDGNHIRFSREKTKNTNRSARPISIALIEMNKEIIERWGKLPRERDEFIFPVLNEKPNEEEIKRKVQQFTKQVNKYMKILGEKLNIEAKITTYYARHSYVTASLRAGIDIHTISENVGHSSLKVIGKYIDSLNEEESVKNANKLLEFD</sequence>
<proteinExistence type="inferred from homology"/>
<dbReference type="InterPro" id="IPR002104">
    <property type="entry name" value="Integrase_catalytic"/>
</dbReference>
<dbReference type="GO" id="GO:0006310">
    <property type="term" value="P:DNA recombination"/>
    <property type="evidence" value="ECO:0007669"/>
    <property type="project" value="UniProtKB-KW"/>
</dbReference>
<dbReference type="Gene3D" id="1.10.443.10">
    <property type="entry name" value="Intergrase catalytic core"/>
    <property type="match status" value="1"/>
</dbReference>
<comment type="caution">
    <text evidence="8">The sequence shown here is derived from an EMBL/GenBank/DDBJ whole genome shotgun (WGS) entry which is preliminary data.</text>
</comment>
<evidence type="ECO:0000256" key="5">
    <source>
        <dbReference type="PROSITE-ProRule" id="PRU01248"/>
    </source>
</evidence>
<dbReference type="Pfam" id="PF17293">
    <property type="entry name" value="Arm-DNA-bind_5"/>
    <property type="match status" value="1"/>
</dbReference>
<feature type="domain" description="Core-binding (CB)" evidence="7">
    <location>
        <begin position="119"/>
        <end position="202"/>
    </location>
</feature>
<accession>A0A434AVM7</accession>
<evidence type="ECO:0000256" key="3">
    <source>
        <dbReference type="ARBA" id="ARBA00023125"/>
    </source>
</evidence>
<evidence type="ECO:0000313" key="8">
    <source>
        <dbReference type="EMBL" id="RUT78414.1"/>
    </source>
</evidence>
<dbReference type="Pfam" id="PF00589">
    <property type="entry name" value="Phage_integrase"/>
    <property type="match status" value="1"/>
</dbReference>
<protein>
    <submittedName>
        <fullName evidence="8">Site-specific integrase</fullName>
    </submittedName>
</protein>
<evidence type="ECO:0000259" key="6">
    <source>
        <dbReference type="PROSITE" id="PS51898"/>
    </source>
</evidence>
<dbReference type="Proteomes" id="UP000282985">
    <property type="component" value="Unassembled WGS sequence"/>
</dbReference>
<comment type="similarity">
    <text evidence="1">Belongs to the 'phage' integrase family.</text>
</comment>
<evidence type="ECO:0000313" key="9">
    <source>
        <dbReference type="Proteomes" id="UP000282985"/>
    </source>
</evidence>
<dbReference type="PANTHER" id="PTHR30349">
    <property type="entry name" value="PHAGE INTEGRASE-RELATED"/>
    <property type="match status" value="1"/>
</dbReference>
<dbReference type="GO" id="GO:0015074">
    <property type="term" value="P:DNA integration"/>
    <property type="evidence" value="ECO:0007669"/>
    <property type="project" value="UniProtKB-KW"/>
</dbReference>
<keyword evidence="2" id="KW-0229">DNA integration</keyword>
<organism evidence="8 9">
    <name type="scientific">Ancylomarina longa</name>
    <dbReference type="NCBI Taxonomy" id="2487017"/>
    <lineage>
        <taxon>Bacteria</taxon>
        <taxon>Pseudomonadati</taxon>
        <taxon>Bacteroidota</taxon>
        <taxon>Bacteroidia</taxon>
        <taxon>Marinilabiliales</taxon>
        <taxon>Marinifilaceae</taxon>
        <taxon>Ancylomarina</taxon>
    </lineage>
</organism>
<dbReference type="GO" id="GO:0003677">
    <property type="term" value="F:DNA binding"/>
    <property type="evidence" value="ECO:0007669"/>
    <property type="project" value="UniProtKB-UniRule"/>
</dbReference>
<dbReference type="InterPro" id="IPR035386">
    <property type="entry name" value="Arm-DNA-bind_5"/>
</dbReference>
<keyword evidence="9" id="KW-1185">Reference proteome</keyword>
<keyword evidence="4" id="KW-0233">DNA recombination</keyword>
<dbReference type="EMBL" id="RJJX01000009">
    <property type="protein sequence ID" value="RUT78414.1"/>
    <property type="molecule type" value="Genomic_DNA"/>
</dbReference>
<dbReference type="InterPro" id="IPR010998">
    <property type="entry name" value="Integrase_recombinase_N"/>
</dbReference>
<evidence type="ECO:0000259" key="7">
    <source>
        <dbReference type="PROSITE" id="PS51900"/>
    </source>
</evidence>
<dbReference type="Gene3D" id="1.10.150.130">
    <property type="match status" value="1"/>
</dbReference>
<evidence type="ECO:0000256" key="4">
    <source>
        <dbReference type="ARBA" id="ARBA00023172"/>
    </source>
</evidence>
<dbReference type="InterPro" id="IPR013762">
    <property type="entry name" value="Integrase-like_cat_sf"/>
</dbReference>
<dbReference type="InterPro" id="IPR025269">
    <property type="entry name" value="SAM-like_dom"/>
</dbReference>
<feature type="domain" description="Tyr recombinase" evidence="6">
    <location>
        <begin position="229"/>
        <end position="423"/>
    </location>
</feature>
<dbReference type="InterPro" id="IPR050090">
    <property type="entry name" value="Tyrosine_recombinase_XerCD"/>
</dbReference>
<dbReference type="Pfam" id="PF13102">
    <property type="entry name" value="Phage_int_SAM_5"/>
    <property type="match status" value="1"/>
</dbReference>
<keyword evidence="3 5" id="KW-0238">DNA-binding</keyword>
<evidence type="ECO:0000256" key="2">
    <source>
        <dbReference type="ARBA" id="ARBA00022908"/>
    </source>
</evidence>
<dbReference type="InterPro" id="IPR011010">
    <property type="entry name" value="DNA_brk_join_enz"/>
</dbReference>
<dbReference type="InterPro" id="IPR044068">
    <property type="entry name" value="CB"/>
</dbReference>
<name>A0A434AVM7_9BACT</name>
<reference evidence="8 9" key="1">
    <citation type="submission" date="2018-11" db="EMBL/GenBank/DDBJ databases">
        <title>Parancylomarina longa gen. nov., sp. nov., isolated from sediments of southern Okinawa.</title>
        <authorList>
            <person name="Fu T."/>
        </authorList>
    </citation>
    <scope>NUCLEOTIDE SEQUENCE [LARGE SCALE GENOMIC DNA]</scope>
    <source>
        <strain evidence="8 9">T3-2 S1-C</strain>
    </source>
</reference>
<dbReference type="PROSITE" id="PS51900">
    <property type="entry name" value="CB"/>
    <property type="match status" value="1"/>
</dbReference>
<dbReference type="PANTHER" id="PTHR30349:SF64">
    <property type="entry name" value="PROPHAGE INTEGRASE INTD-RELATED"/>
    <property type="match status" value="1"/>
</dbReference>